<evidence type="ECO:0000256" key="8">
    <source>
        <dbReference type="ARBA" id="ARBA00022801"/>
    </source>
</evidence>
<evidence type="ECO:0000256" key="7">
    <source>
        <dbReference type="ARBA" id="ARBA00022737"/>
    </source>
</evidence>
<feature type="domain" description="CBS" evidence="19">
    <location>
        <begin position="238"/>
        <end position="296"/>
    </location>
</feature>
<keyword evidence="8 14" id="KW-0378">Hydrolase</keyword>
<dbReference type="Pfam" id="PF02163">
    <property type="entry name" value="Peptidase_M50"/>
    <property type="match status" value="1"/>
</dbReference>
<feature type="transmembrane region" description="Helical" evidence="14">
    <location>
        <begin position="7"/>
        <end position="32"/>
    </location>
</feature>
<dbReference type="InterPro" id="IPR008915">
    <property type="entry name" value="Peptidase_M50"/>
</dbReference>
<reference evidence="20" key="1">
    <citation type="journal article" date="2014" name="Int. J. Syst. Evol. Microbiol.">
        <title>Complete genome sequence of Corynebacterium casei LMG S-19264T (=DSM 44701T), isolated from a smear-ripened cheese.</title>
        <authorList>
            <consortium name="US DOE Joint Genome Institute (JGI-PGF)"/>
            <person name="Walter F."/>
            <person name="Albersmeier A."/>
            <person name="Kalinowski J."/>
            <person name="Ruckert C."/>
        </authorList>
    </citation>
    <scope>NUCLEOTIDE SEQUENCE</scope>
    <source>
        <strain evidence="20">VKM B-2789</strain>
    </source>
</reference>
<evidence type="ECO:0000256" key="15">
    <source>
        <dbReference type="PIRSR" id="PIRSR006404-1"/>
    </source>
</evidence>
<feature type="binding site" evidence="16">
    <location>
        <position position="58"/>
    </location>
    <ligand>
        <name>Zn(2+)</name>
        <dbReference type="ChEBI" id="CHEBI:29105"/>
        <note>catalytic</note>
    </ligand>
</feature>
<feature type="binding site" evidence="16">
    <location>
        <position position="161"/>
    </location>
    <ligand>
        <name>Zn(2+)</name>
        <dbReference type="ChEBI" id="CHEBI:29105"/>
        <note>catalytic</note>
    </ligand>
</feature>
<comment type="subcellular location">
    <subcellularLocation>
        <location evidence="1">Cell membrane</location>
        <topology evidence="1">Multi-pass membrane protein</topology>
    </subcellularLocation>
</comment>
<gene>
    <name evidence="20" type="ORF">GCM10017653_21300</name>
</gene>
<dbReference type="PROSITE" id="PS51371">
    <property type="entry name" value="CBS"/>
    <property type="match status" value="2"/>
</dbReference>
<evidence type="ECO:0000256" key="18">
    <source>
        <dbReference type="SAM" id="MobiDB-lite"/>
    </source>
</evidence>
<dbReference type="Pfam" id="PF00571">
    <property type="entry name" value="CBS"/>
    <property type="match status" value="2"/>
</dbReference>
<dbReference type="GO" id="GO:0008237">
    <property type="term" value="F:metallopeptidase activity"/>
    <property type="evidence" value="ECO:0007669"/>
    <property type="project" value="UniProtKB-UniRule"/>
</dbReference>
<keyword evidence="4 14" id="KW-0645">Protease</keyword>
<feature type="transmembrane region" description="Helical" evidence="14">
    <location>
        <begin position="138"/>
        <end position="158"/>
    </location>
</feature>
<evidence type="ECO:0000256" key="2">
    <source>
        <dbReference type="ARBA" id="ARBA00007931"/>
    </source>
</evidence>
<dbReference type="InterPro" id="IPR016483">
    <property type="entry name" value="UCP006404_Pept_M50_CBS"/>
</dbReference>
<feature type="domain" description="CBS" evidence="19">
    <location>
        <begin position="301"/>
        <end position="359"/>
    </location>
</feature>
<keyword evidence="21" id="KW-1185">Reference proteome</keyword>
<sequence length="383" mass="40355">MPWSLTVGYIYGTAVRIHVTFLLFLIWIWVAYYQRGGAGAAWEGVAFVALLFLCVLLHEFGHIFAARRYGVKTPEVTLWPFGGIARLERIPEKPSEELVVALAGPAVNVVIALVLILALGGTTGVEHLENIENPQIGLLAKLAGANIFLVVFNLIPAFPMDGGRVLRALLAMRMGHAQATQMAASIGQALAIGLGFLGIFGNPMLIIIAVFVFLAASGEAGSVQMRQAAQGVLVQDAMITHFETLGPQSSVGDAAEALIRTTQKEFPIVDGAGHLRGVLTRDAMIRALQAKGPEASVLEAMQGDIPTLPGRTPLDKALQLLTQSGAPVLGALDADGRLIGLLSPENVGEMMMLRAAQPEARFGPWARRPSGPAGPTGPGVGAG</sequence>
<dbReference type="Proteomes" id="UP001143330">
    <property type="component" value="Unassembled WGS sequence"/>
</dbReference>
<keyword evidence="9 14" id="KW-0862">Zinc</keyword>
<organism evidence="20 21">
    <name type="scientific">Ancylobacter defluvii</name>
    <dbReference type="NCBI Taxonomy" id="1282440"/>
    <lineage>
        <taxon>Bacteria</taxon>
        <taxon>Pseudomonadati</taxon>
        <taxon>Pseudomonadota</taxon>
        <taxon>Alphaproteobacteria</taxon>
        <taxon>Hyphomicrobiales</taxon>
        <taxon>Xanthobacteraceae</taxon>
        <taxon>Ancylobacter</taxon>
    </lineage>
</organism>
<dbReference type="InterPro" id="IPR000644">
    <property type="entry name" value="CBS_dom"/>
</dbReference>
<proteinExistence type="inferred from homology"/>
<evidence type="ECO:0000313" key="20">
    <source>
        <dbReference type="EMBL" id="GLK84060.1"/>
    </source>
</evidence>
<accession>A0A9W6JUF0</accession>
<feature type="binding site" evidence="16">
    <location>
        <position position="62"/>
    </location>
    <ligand>
        <name>Zn(2+)</name>
        <dbReference type="ChEBI" id="CHEBI:29105"/>
        <note>catalytic</note>
    </ligand>
</feature>
<protein>
    <recommendedName>
        <fullName evidence="14">Zinc metalloprotease</fullName>
    </recommendedName>
</protein>
<feature type="active site" evidence="15">
    <location>
        <position position="59"/>
    </location>
</feature>
<evidence type="ECO:0000313" key="21">
    <source>
        <dbReference type="Proteomes" id="UP001143330"/>
    </source>
</evidence>
<evidence type="ECO:0000256" key="17">
    <source>
        <dbReference type="PROSITE-ProRule" id="PRU00703"/>
    </source>
</evidence>
<evidence type="ECO:0000256" key="5">
    <source>
        <dbReference type="ARBA" id="ARBA00022692"/>
    </source>
</evidence>
<evidence type="ECO:0000256" key="3">
    <source>
        <dbReference type="ARBA" id="ARBA00022475"/>
    </source>
</evidence>
<evidence type="ECO:0000256" key="9">
    <source>
        <dbReference type="ARBA" id="ARBA00022833"/>
    </source>
</evidence>
<evidence type="ECO:0000256" key="10">
    <source>
        <dbReference type="ARBA" id="ARBA00022989"/>
    </source>
</evidence>
<dbReference type="Gene3D" id="3.10.580.10">
    <property type="entry name" value="CBS-domain"/>
    <property type="match status" value="1"/>
</dbReference>
<dbReference type="AlphaFoldDB" id="A0A9W6JUF0"/>
<feature type="compositionally biased region" description="Gly residues" evidence="18">
    <location>
        <begin position="374"/>
        <end position="383"/>
    </location>
</feature>
<dbReference type="PANTHER" id="PTHR39188">
    <property type="entry name" value="MEMBRANE-ASSOCIATED ZINC METALLOPROTEASE M50B"/>
    <property type="match status" value="1"/>
</dbReference>
<dbReference type="GO" id="GO:0046872">
    <property type="term" value="F:metal ion binding"/>
    <property type="evidence" value="ECO:0007669"/>
    <property type="project" value="UniProtKB-UniRule"/>
</dbReference>
<evidence type="ECO:0000256" key="11">
    <source>
        <dbReference type="ARBA" id="ARBA00023049"/>
    </source>
</evidence>
<keyword evidence="10 14" id="KW-1133">Transmembrane helix</keyword>
<evidence type="ECO:0000256" key="1">
    <source>
        <dbReference type="ARBA" id="ARBA00004651"/>
    </source>
</evidence>
<keyword evidence="3" id="KW-1003">Cell membrane</keyword>
<comment type="similarity">
    <text evidence="2 14">Belongs to the peptidase M50B family.</text>
</comment>
<dbReference type="InterPro" id="IPR046342">
    <property type="entry name" value="CBS_dom_sf"/>
</dbReference>
<evidence type="ECO:0000256" key="16">
    <source>
        <dbReference type="PIRSR" id="PIRSR006404-2"/>
    </source>
</evidence>
<keyword evidence="6 14" id="KW-0479">Metal-binding</keyword>
<dbReference type="SUPFAM" id="SSF54631">
    <property type="entry name" value="CBS-domain pair"/>
    <property type="match status" value="1"/>
</dbReference>
<feature type="transmembrane region" description="Helical" evidence="14">
    <location>
        <begin position="44"/>
        <end position="65"/>
    </location>
</feature>
<dbReference type="PANTHER" id="PTHR39188:SF3">
    <property type="entry name" value="STAGE IV SPORULATION PROTEIN FB"/>
    <property type="match status" value="1"/>
</dbReference>
<dbReference type="CDD" id="cd06164">
    <property type="entry name" value="S2P-M50_SpoIVFB_CBS"/>
    <property type="match status" value="1"/>
</dbReference>
<keyword evidence="5 14" id="KW-0812">Transmembrane</keyword>
<reference evidence="20" key="2">
    <citation type="submission" date="2023-01" db="EMBL/GenBank/DDBJ databases">
        <authorList>
            <person name="Sun Q."/>
            <person name="Evtushenko L."/>
        </authorList>
    </citation>
    <scope>NUCLEOTIDE SEQUENCE</scope>
    <source>
        <strain evidence="20">VKM B-2789</strain>
    </source>
</reference>
<name>A0A9W6JUF0_9HYPH</name>
<evidence type="ECO:0000256" key="14">
    <source>
        <dbReference type="PIRNR" id="PIRNR006404"/>
    </source>
</evidence>
<keyword evidence="13 14" id="KW-0472">Membrane</keyword>
<comment type="cofactor">
    <cofactor evidence="14 16">
        <name>Zn(2+)</name>
        <dbReference type="ChEBI" id="CHEBI:29105"/>
    </cofactor>
    <text evidence="14 16">Binds 1 zinc ion per subunit.</text>
</comment>
<keyword evidence="12 17" id="KW-0129">CBS domain</keyword>
<dbReference type="EMBL" id="BSFM01000011">
    <property type="protein sequence ID" value="GLK84060.1"/>
    <property type="molecule type" value="Genomic_DNA"/>
</dbReference>
<evidence type="ECO:0000256" key="4">
    <source>
        <dbReference type="ARBA" id="ARBA00022670"/>
    </source>
</evidence>
<evidence type="ECO:0000256" key="12">
    <source>
        <dbReference type="ARBA" id="ARBA00023122"/>
    </source>
</evidence>
<comment type="caution">
    <text evidence="14">Lacks conserved residue(s) required for the propagation of feature annotation.</text>
</comment>
<evidence type="ECO:0000256" key="6">
    <source>
        <dbReference type="ARBA" id="ARBA00022723"/>
    </source>
</evidence>
<feature type="region of interest" description="Disordered" evidence="18">
    <location>
        <begin position="362"/>
        <end position="383"/>
    </location>
</feature>
<dbReference type="PIRSF" id="PIRSF006404">
    <property type="entry name" value="UCP006404_Pept_M50_CBS"/>
    <property type="match status" value="1"/>
</dbReference>
<dbReference type="GO" id="GO:0005886">
    <property type="term" value="C:plasma membrane"/>
    <property type="evidence" value="ECO:0007669"/>
    <property type="project" value="UniProtKB-SubCell"/>
</dbReference>
<evidence type="ECO:0000259" key="19">
    <source>
        <dbReference type="PROSITE" id="PS51371"/>
    </source>
</evidence>
<keyword evidence="7" id="KW-0677">Repeat</keyword>
<feature type="transmembrane region" description="Helical" evidence="14">
    <location>
        <begin position="98"/>
        <end position="118"/>
    </location>
</feature>
<keyword evidence="11 14" id="KW-0482">Metalloprotease</keyword>
<evidence type="ECO:0000256" key="13">
    <source>
        <dbReference type="ARBA" id="ARBA00023136"/>
    </source>
</evidence>
<dbReference type="GO" id="GO:0006508">
    <property type="term" value="P:proteolysis"/>
    <property type="evidence" value="ECO:0007669"/>
    <property type="project" value="UniProtKB-KW"/>
</dbReference>
<dbReference type="RefSeq" id="WP_213364243.1">
    <property type="nucleotide sequence ID" value="NZ_BSFM01000011.1"/>
</dbReference>
<comment type="caution">
    <text evidence="20">The sequence shown here is derived from an EMBL/GenBank/DDBJ whole genome shotgun (WGS) entry which is preliminary data.</text>
</comment>